<keyword evidence="2" id="KW-1185">Reference proteome</keyword>
<dbReference type="AlphaFoldDB" id="A0A246S405"/>
<organism evidence="1 2">
    <name type="scientific">Halomonas campaniensis</name>
    <dbReference type="NCBI Taxonomy" id="213554"/>
    <lineage>
        <taxon>Bacteria</taxon>
        <taxon>Pseudomonadati</taxon>
        <taxon>Pseudomonadota</taxon>
        <taxon>Gammaproteobacteria</taxon>
        <taxon>Oceanospirillales</taxon>
        <taxon>Halomonadaceae</taxon>
        <taxon>Halomonas</taxon>
    </lineage>
</organism>
<evidence type="ECO:0000313" key="1">
    <source>
        <dbReference type="EMBL" id="OWV31185.1"/>
    </source>
</evidence>
<dbReference type="Proteomes" id="UP000197334">
    <property type="component" value="Unassembled WGS sequence"/>
</dbReference>
<proteinExistence type="predicted"/>
<reference evidence="1 2" key="1">
    <citation type="submission" date="2014-08" db="EMBL/GenBank/DDBJ databases">
        <title>Draft genome sequence of a novel L-asparaginase producing marine bacterium, Halomonas campaniensis.</title>
        <authorList>
            <person name="Sundarakrishnan B."/>
            <person name="Moushumi Priya A."/>
            <person name="Raman G."/>
            <person name="Sakthivel N."/>
            <person name="Park S."/>
            <person name="Jayachandran S."/>
        </authorList>
    </citation>
    <scope>NUCLEOTIDE SEQUENCE [LARGE SCALE GENOMIC DNA]</scope>
    <source>
        <strain evidence="1 2">SK03</strain>
    </source>
</reference>
<dbReference type="OrthoDB" id="5956333at2"/>
<dbReference type="EMBL" id="JPUA01000005">
    <property type="protein sequence ID" value="OWV31185.1"/>
    <property type="molecule type" value="Genomic_DNA"/>
</dbReference>
<dbReference type="RefSeq" id="WP_088698732.1">
    <property type="nucleotide sequence ID" value="NZ_JPUA01000005.1"/>
</dbReference>
<gene>
    <name evidence="1" type="ORF">JI62_02855</name>
</gene>
<dbReference type="InterPro" id="IPR049723">
    <property type="entry name" value="BPSL0761-like"/>
</dbReference>
<protein>
    <submittedName>
        <fullName evidence="1">Uncharacterized protein</fullName>
    </submittedName>
</protein>
<accession>A0A246S405</accession>
<evidence type="ECO:0000313" key="2">
    <source>
        <dbReference type="Proteomes" id="UP000197334"/>
    </source>
</evidence>
<name>A0A246S405_9GAMM</name>
<comment type="caution">
    <text evidence="1">The sequence shown here is derived from an EMBL/GenBank/DDBJ whole genome shotgun (WGS) entry which is preliminary data.</text>
</comment>
<sequence length="75" mass="8735">MTMPSERTRSVIQTREFLIELSRNTNFPETTRRQAKQLLRHYPSQIEMLDAGQLEEHLTDGTIFQPIFSSVIEGL</sequence>
<dbReference type="NCBIfam" id="NF041728">
    <property type="entry name" value="BPSL0761_fam"/>
    <property type="match status" value="1"/>
</dbReference>